<accession>A0A2P4YH41</accession>
<dbReference type="OrthoDB" id="8034694at2759"/>
<dbReference type="Pfam" id="PF03732">
    <property type="entry name" value="Retrotrans_gag"/>
    <property type="match status" value="1"/>
</dbReference>
<keyword evidence="3" id="KW-1185">Reference proteome</keyword>
<name>A0A2P4YH41_9STRA</name>
<evidence type="ECO:0000313" key="2">
    <source>
        <dbReference type="EMBL" id="POM77114.1"/>
    </source>
</evidence>
<dbReference type="InterPro" id="IPR005162">
    <property type="entry name" value="Retrotrans_gag_dom"/>
</dbReference>
<feature type="domain" description="Retrotransposon gag" evidence="1">
    <location>
        <begin position="125"/>
        <end position="185"/>
    </location>
</feature>
<sequence>MDRGEFPHLTDAQFELVQKMVVIFGGDALRSLAAATPAELFERIEAFDTYERGLIALAQPKPLRFKVNPYKGKEGENLHFWVREVELAMDAALISTERLRIAFALSNLGDLSVHALGDNASQPGLRAAFLPPNYEYLQRSRFLDCKQGKRELHEYIQEMQVLAASLVGNPLPEHIKVTVFLDGLKVGPSRTQLFR</sequence>
<comment type="caution">
    <text evidence="2">The sequence shown here is derived from an EMBL/GenBank/DDBJ whole genome shotgun (WGS) entry which is preliminary data.</text>
</comment>
<gene>
    <name evidence="2" type="ORF">PHPALM_5551</name>
</gene>
<dbReference type="AlphaFoldDB" id="A0A2P4YH41"/>
<evidence type="ECO:0000313" key="3">
    <source>
        <dbReference type="Proteomes" id="UP000237271"/>
    </source>
</evidence>
<reference evidence="2 3" key="1">
    <citation type="journal article" date="2017" name="Genome Biol. Evol.">
        <title>Phytophthora megakarya and P. palmivora, closely related causal agents of cacao black pod rot, underwent increases in genome sizes and gene numbers by different mechanisms.</title>
        <authorList>
            <person name="Ali S.S."/>
            <person name="Shao J."/>
            <person name="Lary D.J."/>
            <person name="Kronmiller B."/>
            <person name="Shen D."/>
            <person name="Strem M.D."/>
            <person name="Amoako-Attah I."/>
            <person name="Akrofi A.Y."/>
            <person name="Begoude B.A."/>
            <person name="Ten Hoopen G.M."/>
            <person name="Coulibaly K."/>
            <person name="Kebe B.I."/>
            <person name="Melnick R.L."/>
            <person name="Guiltinan M.J."/>
            <person name="Tyler B.M."/>
            <person name="Meinhardt L.W."/>
            <person name="Bailey B.A."/>
        </authorList>
    </citation>
    <scope>NUCLEOTIDE SEQUENCE [LARGE SCALE GENOMIC DNA]</scope>
    <source>
        <strain evidence="3">sbr112.9</strain>
    </source>
</reference>
<dbReference type="EMBL" id="NCKW01002938">
    <property type="protein sequence ID" value="POM77114.1"/>
    <property type="molecule type" value="Genomic_DNA"/>
</dbReference>
<organism evidence="2 3">
    <name type="scientific">Phytophthora palmivora</name>
    <dbReference type="NCBI Taxonomy" id="4796"/>
    <lineage>
        <taxon>Eukaryota</taxon>
        <taxon>Sar</taxon>
        <taxon>Stramenopiles</taxon>
        <taxon>Oomycota</taxon>
        <taxon>Peronosporomycetes</taxon>
        <taxon>Peronosporales</taxon>
        <taxon>Peronosporaceae</taxon>
        <taxon>Phytophthora</taxon>
    </lineage>
</organism>
<dbReference type="Proteomes" id="UP000237271">
    <property type="component" value="Unassembled WGS sequence"/>
</dbReference>
<evidence type="ECO:0000259" key="1">
    <source>
        <dbReference type="Pfam" id="PF03732"/>
    </source>
</evidence>
<protein>
    <submittedName>
        <fullName evidence="2">Gag protein</fullName>
    </submittedName>
</protein>
<feature type="non-terminal residue" evidence="2">
    <location>
        <position position="195"/>
    </location>
</feature>
<proteinExistence type="predicted"/>